<evidence type="ECO:0000313" key="2">
    <source>
        <dbReference type="Proteomes" id="UP000887565"/>
    </source>
</evidence>
<evidence type="ECO:0000313" key="3">
    <source>
        <dbReference type="WBParaSite" id="nRc.2.0.1.t32893-RA"/>
    </source>
</evidence>
<accession>A0A915K252</accession>
<reference evidence="3" key="1">
    <citation type="submission" date="2022-11" db="UniProtKB">
        <authorList>
            <consortium name="WormBaseParasite"/>
        </authorList>
    </citation>
    <scope>IDENTIFICATION</scope>
</reference>
<feature type="region of interest" description="Disordered" evidence="1">
    <location>
        <begin position="1"/>
        <end position="61"/>
    </location>
</feature>
<feature type="compositionally biased region" description="Basic and acidic residues" evidence="1">
    <location>
        <begin position="43"/>
        <end position="61"/>
    </location>
</feature>
<dbReference type="AlphaFoldDB" id="A0A915K252"/>
<keyword evidence="2" id="KW-1185">Reference proteome</keyword>
<evidence type="ECO:0000256" key="1">
    <source>
        <dbReference type="SAM" id="MobiDB-lite"/>
    </source>
</evidence>
<feature type="compositionally biased region" description="Acidic residues" evidence="1">
    <location>
        <begin position="1"/>
        <end position="13"/>
    </location>
</feature>
<sequence length="61" mass="6593">MFDEGSESLDYDDSLIPRPNVGVGHPASQSPNSRPPTTPRSSCSDDKMEIIPVGEKENHAP</sequence>
<dbReference type="WBParaSite" id="nRc.2.0.1.t32893-RA">
    <property type="protein sequence ID" value="nRc.2.0.1.t32893-RA"/>
    <property type="gene ID" value="nRc.2.0.1.g32893"/>
</dbReference>
<proteinExistence type="predicted"/>
<protein>
    <submittedName>
        <fullName evidence="3">Uncharacterized protein</fullName>
    </submittedName>
</protein>
<organism evidence="2 3">
    <name type="scientific">Romanomermis culicivorax</name>
    <name type="common">Nematode worm</name>
    <dbReference type="NCBI Taxonomy" id="13658"/>
    <lineage>
        <taxon>Eukaryota</taxon>
        <taxon>Metazoa</taxon>
        <taxon>Ecdysozoa</taxon>
        <taxon>Nematoda</taxon>
        <taxon>Enoplea</taxon>
        <taxon>Dorylaimia</taxon>
        <taxon>Mermithida</taxon>
        <taxon>Mermithoidea</taxon>
        <taxon>Mermithidae</taxon>
        <taxon>Romanomermis</taxon>
    </lineage>
</organism>
<dbReference type="Proteomes" id="UP000887565">
    <property type="component" value="Unplaced"/>
</dbReference>
<name>A0A915K252_ROMCU</name>